<name>A0A0A8YLE3_ARUDO</name>
<reference evidence="1" key="1">
    <citation type="submission" date="2014-09" db="EMBL/GenBank/DDBJ databases">
        <authorList>
            <person name="Magalhaes I.L.F."/>
            <person name="Oliveira U."/>
            <person name="Santos F.R."/>
            <person name="Vidigal T.H.D.A."/>
            <person name="Brescovit A.D."/>
            <person name="Santos A.J."/>
        </authorList>
    </citation>
    <scope>NUCLEOTIDE SEQUENCE</scope>
    <source>
        <tissue evidence="1">Shoot tissue taken approximately 20 cm above the soil surface</tissue>
    </source>
</reference>
<organism evidence="1">
    <name type="scientific">Arundo donax</name>
    <name type="common">Giant reed</name>
    <name type="synonym">Donax arundinaceus</name>
    <dbReference type="NCBI Taxonomy" id="35708"/>
    <lineage>
        <taxon>Eukaryota</taxon>
        <taxon>Viridiplantae</taxon>
        <taxon>Streptophyta</taxon>
        <taxon>Embryophyta</taxon>
        <taxon>Tracheophyta</taxon>
        <taxon>Spermatophyta</taxon>
        <taxon>Magnoliopsida</taxon>
        <taxon>Liliopsida</taxon>
        <taxon>Poales</taxon>
        <taxon>Poaceae</taxon>
        <taxon>PACMAD clade</taxon>
        <taxon>Arundinoideae</taxon>
        <taxon>Arundineae</taxon>
        <taxon>Arundo</taxon>
    </lineage>
</organism>
<protein>
    <submittedName>
        <fullName evidence="1">Uncharacterized protein</fullName>
    </submittedName>
</protein>
<evidence type="ECO:0000313" key="1">
    <source>
        <dbReference type="EMBL" id="JAD27376.1"/>
    </source>
</evidence>
<accession>A0A0A8YLE3</accession>
<reference evidence="1" key="2">
    <citation type="journal article" date="2015" name="Data Brief">
        <title>Shoot transcriptome of the giant reed, Arundo donax.</title>
        <authorList>
            <person name="Barrero R.A."/>
            <person name="Guerrero F.D."/>
            <person name="Moolhuijzen P."/>
            <person name="Goolsby J.A."/>
            <person name="Tidwell J."/>
            <person name="Bellgard S.E."/>
            <person name="Bellgard M.I."/>
        </authorList>
    </citation>
    <scope>NUCLEOTIDE SEQUENCE</scope>
    <source>
        <tissue evidence="1">Shoot tissue taken approximately 20 cm above the soil surface</tissue>
    </source>
</reference>
<proteinExistence type="predicted"/>
<dbReference type="AlphaFoldDB" id="A0A0A8YLE3"/>
<dbReference type="EMBL" id="GBRH01270519">
    <property type="protein sequence ID" value="JAD27376.1"/>
    <property type="molecule type" value="Transcribed_RNA"/>
</dbReference>
<sequence length="40" mass="4502">MPLFLARKKPMDLLNVRSWMKLSVQNLAPNLKKAAPVPAL</sequence>